<dbReference type="Gene3D" id="3.40.50.150">
    <property type="entry name" value="Vaccinia Virus protein VP39"/>
    <property type="match status" value="1"/>
</dbReference>
<reference evidence="3" key="1">
    <citation type="submission" date="2019-10" db="EMBL/GenBank/DDBJ databases">
        <title>Description of Paenibacillus glebae sp. nov.</title>
        <authorList>
            <person name="Carlier A."/>
            <person name="Qi S."/>
        </authorList>
    </citation>
    <scope>NUCLEOTIDE SEQUENCE</scope>
    <source>
        <strain evidence="3">LMG 31456</strain>
    </source>
</reference>
<sequence>MNLKMTKSNIYLLECKGAYEMSKRTFDNFDEFAKDYRQIHNENIKVSGVDSDFFSEYKIIEIKNNELNNKKVTKILDLGCGDGNGTRFFRNHFPKAEIYGVDVSKDSIEVAKSRNIRNSKFVSYDGSVLPFEGETFDIILIACVMHHIDINYHKSVINEALRVLKKNSNLYIFEHNPYNPVTRKVVSDCVFDEDAVLLNPQYTKRLVKNVGFKTAKTKFTIFFPRKGLFRKVIFLEKYLAKVPLGGQYYVAATK</sequence>
<dbReference type="InterPro" id="IPR029063">
    <property type="entry name" value="SAM-dependent_MTases_sf"/>
</dbReference>
<dbReference type="CDD" id="cd02440">
    <property type="entry name" value="AdoMet_MTases"/>
    <property type="match status" value="1"/>
</dbReference>
<feature type="domain" description="Methyltransferase" evidence="2">
    <location>
        <begin position="75"/>
        <end position="166"/>
    </location>
</feature>
<keyword evidence="1" id="KW-0808">Transferase</keyword>
<dbReference type="Pfam" id="PF13649">
    <property type="entry name" value="Methyltransf_25"/>
    <property type="match status" value="1"/>
</dbReference>
<evidence type="ECO:0000256" key="1">
    <source>
        <dbReference type="ARBA" id="ARBA00022679"/>
    </source>
</evidence>
<accession>A0A972GSD7</accession>
<comment type="caution">
    <text evidence="3">The sequence shown here is derived from an EMBL/GenBank/DDBJ whole genome shotgun (WGS) entry which is preliminary data.</text>
</comment>
<dbReference type="AlphaFoldDB" id="A0A972GSD7"/>
<keyword evidence="4" id="KW-1185">Reference proteome</keyword>
<dbReference type="PANTHER" id="PTHR43861">
    <property type="entry name" value="TRANS-ACONITATE 2-METHYLTRANSFERASE-RELATED"/>
    <property type="match status" value="1"/>
</dbReference>
<dbReference type="InterPro" id="IPR041698">
    <property type="entry name" value="Methyltransf_25"/>
</dbReference>
<dbReference type="SUPFAM" id="SSF53335">
    <property type="entry name" value="S-adenosyl-L-methionine-dependent methyltransferases"/>
    <property type="match status" value="1"/>
</dbReference>
<keyword evidence="3" id="KW-0489">Methyltransferase</keyword>
<organism evidence="3 4">
    <name type="scientific">Paenibacillus foliorum</name>
    <dbReference type="NCBI Taxonomy" id="2654974"/>
    <lineage>
        <taxon>Bacteria</taxon>
        <taxon>Bacillati</taxon>
        <taxon>Bacillota</taxon>
        <taxon>Bacilli</taxon>
        <taxon>Bacillales</taxon>
        <taxon>Paenibacillaceae</taxon>
        <taxon>Paenibacillus</taxon>
    </lineage>
</organism>
<evidence type="ECO:0000313" key="3">
    <source>
        <dbReference type="EMBL" id="NOU92972.1"/>
    </source>
</evidence>
<evidence type="ECO:0000259" key="2">
    <source>
        <dbReference type="Pfam" id="PF13649"/>
    </source>
</evidence>
<dbReference type="Proteomes" id="UP000641588">
    <property type="component" value="Unassembled WGS sequence"/>
</dbReference>
<dbReference type="EMBL" id="WHOD01000027">
    <property type="protein sequence ID" value="NOU92972.1"/>
    <property type="molecule type" value="Genomic_DNA"/>
</dbReference>
<evidence type="ECO:0000313" key="4">
    <source>
        <dbReference type="Proteomes" id="UP000641588"/>
    </source>
</evidence>
<protein>
    <submittedName>
        <fullName evidence="3">Methyltransferase domain-containing protein</fullName>
    </submittedName>
</protein>
<gene>
    <name evidence="3" type="ORF">GC093_06945</name>
</gene>
<proteinExistence type="predicted"/>
<name>A0A972GSD7_9BACL</name>
<dbReference type="GO" id="GO:0008168">
    <property type="term" value="F:methyltransferase activity"/>
    <property type="evidence" value="ECO:0007669"/>
    <property type="project" value="UniProtKB-KW"/>
</dbReference>
<dbReference type="GO" id="GO:0032259">
    <property type="term" value="P:methylation"/>
    <property type="evidence" value="ECO:0007669"/>
    <property type="project" value="UniProtKB-KW"/>
</dbReference>